<dbReference type="STRING" id="402676.B6K779"/>
<dbReference type="GO" id="GO:0008270">
    <property type="term" value="F:zinc ion binding"/>
    <property type="evidence" value="ECO:0007669"/>
    <property type="project" value="UniProtKB-KW"/>
</dbReference>
<feature type="compositionally biased region" description="Polar residues" evidence="6">
    <location>
        <begin position="1"/>
        <end position="22"/>
    </location>
</feature>
<evidence type="ECO:0000256" key="6">
    <source>
        <dbReference type="SAM" id="MobiDB-lite"/>
    </source>
</evidence>
<dbReference type="PROSITE" id="PS00028">
    <property type="entry name" value="ZINC_FINGER_C2H2_1"/>
    <property type="match status" value="2"/>
</dbReference>
<dbReference type="VEuPathDB" id="FungiDB:SJAG_04584"/>
<feature type="region of interest" description="Disordered" evidence="6">
    <location>
        <begin position="1"/>
        <end position="99"/>
    </location>
</feature>
<dbReference type="Proteomes" id="UP000001744">
    <property type="component" value="Unassembled WGS sequence"/>
</dbReference>
<keyword evidence="2" id="KW-0677">Repeat</keyword>
<dbReference type="SMART" id="SM00355">
    <property type="entry name" value="ZnF_C2H2"/>
    <property type="match status" value="2"/>
</dbReference>
<evidence type="ECO:0000256" key="4">
    <source>
        <dbReference type="ARBA" id="ARBA00022833"/>
    </source>
</evidence>
<dbReference type="eggNOG" id="KOG1721">
    <property type="taxonomic scope" value="Eukaryota"/>
</dbReference>
<organism evidence="8 10">
    <name type="scientific">Schizosaccharomyces japonicus (strain yFS275 / FY16936)</name>
    <name type="common">Fission yeast</name>
    <dbReference type="NCBI Taxonomy" id="402676"/>
    <lineage>
        <taxon>Eukaryota</taxon>
        <taxon>Fungi</taxon>
        <taxon>Dikarya</taxon>
        <taxon>Ascomycota</taxon>
        <taxon>Taphrinomycotina</taxon>
        <taxon>Schizosaccharomycetes</taxon>
        <taxon>Schizosaccharomycetales</taxon>
        <taxon>Schizosaccharomycetaceae</taxon>
        <taxon>Schizosaccharomyces</taxon>
    </lineage>
</organism>
<evidence type="ECO:0000313" key="10">
    <source>
        <dbReference type="Proteomes" id="UP000001744"/>
    </source>
</evidence>
<feature type="domain" description="C2H2-type" evidence="7">
    <location>
        <begin position="461"/>
        <end position="488"/>
    </location>
</feature>
<dbReference type="GeneID" id="7051939"/>
<dbReference type="PROSITE" id="PS50157">
    <property type="entry name" value="ZINC_FINGER_C2H2_2"/>
    <property type="match status" value="2"/>
</dbReference>
<feature type="compositionally biased region" description="Basic residues" evidence="6">
    <location>
        <begin position="428"/>
        <end position="438"/>
    </location>
</feature>
<evidence type="ECO:0000256" key="1">
    <source>
        <dbReference type="ARBA" id="ARBA00022723"/>
    </source>
</evidence>
<evidence type="ECO:0000256" key="2">
    <source>
        <dbReference type="ARBA" id="ARBA00022737"/>
    </source>
</evidence>
<evidence type="ECO:0000256" key="5">
    <source>
        <dbReference type="PROSITE-ProRule" id="PRU00042"/>
    </source>
</evidence>
<name>B6K779_SCHJY</name>
<evidence type="ECO:0000313" key="9">
    <source>
        <dbReference type="JaponicusDB" id="SJAG_04584"/>
    </source>
</evidence>
<dbReference type="GO" id="GO:0000981">
    <property type="term" value="F:DNA-binding transcription factor activity, RNA polymerase II-specific"/>
    <property type="evidence" value="ECO:0007669"/>
    <property type="project" value="UniProtKB-ARBA"/>
</dbReference>
<dbReference type="FunFam" id="3.30.160.60:FF:000125">
    <property type="entry name" value="Putative zinc finger protein 143"/>
    <property type="match status" value="1"/>
</dbReference>
<feature type="domain" description="C2H2-type" evidence="7">
    <location>
        <begin position="489"/>
        <end position="515"/>
    </location>
</feature>
<dbReference type="JaponicusDB" id="SJAG_04584">
    <property type="gene designation" value="loz1"/>
</dbReference>
<dbReference type="RefSeq" id="XP_002175676.1">
    <property type="nucleotide sequence ID" value="XM_002175640.2"/>
</dbReference>
<feature type="compositionally biased region" description="Polar residues" evidence="6">
    <location>
        <begin position="77"/>
        <end position="93"/>
    </location>
</feature>
<sequence>MHDSFSISDAVQADSLTAPPTASSNSDSLESKSKEAIGENNVTSAGADEGVQMSATQARNGETPEARTVHSRVTLAQVDSTAVQGSDSMPSQNEKQEDITHVKPAEPHEVSAADTAGAALNSITSSAPAANTGNQGSPSLCCCTTVHGHPHVSTNMLASTAGLRLPPISALLAATFANPPLNSANLAAAEGALPTSAFLSAYPPVSCAYVVANTTSAISAGGHVDIIGANGLNTMITQAPVIPPLSGRVPATQPGTVLVPVQTSMFPIVCPGCAHSSSPQERETSVQPADGNARPMDMDHPSVTNNEAVSSARSHTSPQPINTPDNGFNKRAASIIDLSSTPVSSSPRNAISLPDASGFVAAPVNMPPVTATNGPDPSVFPESAAAAGDRNPFMSATNPSKFGAIITNNVPFAPTPTKERRNSTGKHTTTHAARRYSTKHKDAQSIHGSVNGAGNTTSVRYKCSECLQGFSRPSSLKIHTYSHTGERPFVCDYNGCGKAFNVRSNMRRHQRVHGI</sequence>
<feature type="region of interest" description="Disordered" evidence="6">
    <location>
        <begin position="408"/>
        <end position="451"/>
    </location>
</feature>
<dbReference type="OrthoDB" id="6077919at2759"/>
<dbReference type="PANTHER" id="PTHR16515:SF58">
    <property type="entry name" value="ZINC FINGER PROTEIN 22"/>
    <property type="match status" value="1"/>
</dbReference>
<gene>
    <name evidence="9" type="primary">loz1</name>
    <name evidence="8" type="ORF">SJAG_04584</name>
</gene>
<dbReference type="InterPro" id="IPR013087">
    <property type="entry name" value="Znf_C2H2_type"/>
</dbReference>
<keyword evidence="1" id="KW-0479">Metal-binding</keyword>
<dbReference type="GO" id="GO:0000978">
    <property type="term" value="F:RNA polymerase II cis-regulatory region sequence-specific DNA binding"/>
    <property type="evidence" value="ECO:0007669"/>
    <property type="project" value="UniProtKB-ARBA"/>
</dbReference>
<keyword evidence="3 5" id="KW-0863">Zinc-finger</keyword>
<feature type="region of interest" description="Disordered" evidence="6">
    <location>
        <begin position="274"/>
        <end position="329"/>
    </location>
</feature>
<evidence type="ECO:0000256" key="3">
    <source>
        <dbReference type="ARBA" id="ARBA00022771"/>
    </source>
</evidence>
<dbReference type="SUPFAM" id="SSF57667">
    <property type="entry name" value="beta-beta-alpha zinc fingers"/>
    <property type="match status" value="1"/>
</dbReference>
<proteinExistence type="predicted"/>
<dbReference type="Pfam" id="PF00096">
    <property type="entry name" value="zf-C2H2"/>
    <property type="match status" value="2"/>
</dbReference>
<evidence type="ECO:0000259" key="7">
    <source>
        <dbReference type="PROSITE" id="PS50157"/>
    </source>
</evidence>
<dbReference type="Gene3D" id="3.30.160.60">
    <property type="entry name" value="Classic Zinc Finger"/>
    <property type="match status" value="2"/>
</dbReference>
<protein>
    <submittedName>
        <fullName evidence="8">Transcription factor zf-C2H2 type</fullName>
    </submittedName>
</protein>
<dbReference type="PANTHER" id="PTHR16515">
    <property type="entry name" value="PR DOMAIN ZINC FINGER PROTEIN"/>
    <property type="match status" value="1"/>
</dbReference>
<keyword evidence="4" id="KW-0862">Zinc</keyword>
<evidence type="ECO:0000313" key="8">
    <source>
        <dbReference type="EMBL" id="EEB09383.1"/>
    </source>
</evidence>
<dbReference type="EMBL" id="KE651168">
    <property type="protein sequence ID" value="EEB09383.1"/>
    <property type="molecule type" value="Genomic_DNA"/>
</dbReference>
<dbReference type="AlphaFoldDB" id="B6K779"/>
<feature type="compositionally biased region" description="Polar residues" evidence="6">
    <location>
        <begin position="302"/>
        <end position="326"/>
    </location>
</feature>
<dbReference type="HOGENOM" id="CLU_560383_0_0_1"/>
<dbReference type="InterPro" id="IPR036236">
    <property type="entry name" value="Znf_C2H2_sf"/>
</dbReference>
<reference evidence="8 10" key="1">
    <citation type="journal article" date="2011" name="Science">
        <title>Comparative functional genomics of the fission yeasts.</title>
        <authorList>
            <person name="Rhind N."/>
            <person name="Chen Z."/>
            <person name="Yassour M."/>
            <person name="Thompson D.A."/>
            <person name="Haas B.J."/>
            <person name="Habib N."/>
            <person name="Wapinski I."/>
            <person name="Roy S."/>
            <person name="Lin M.F."/>
            <person name="Heiman D.I."/>
            <person name="Young S.K."/>
            <person name="Furuya K."/>
            <person name="Guo Y."/>
            <person name="Pidoux A."/>
            <person name="Chen H.M."/>
            <person name="Robbertse B."/>
            <person name="Goldberg J.M."/>
            <person name="Aoki K."/>
            <person name="Bayne E.H."/>
            <person name="Berlin A.M."/>
            <person name="Desjardins C.A."/>
            <person name="Dobbs E."/>
            <person name="Dukaj L."/>
            <person name="Fan L."/>
            <person name="FitzGerald M.G."/>
            <person name="French C."/>
            <person name="Gujja S."/>
            <person name="Hansen K."/>
            <person name="Keifenheim D."/>
            <person name="Levin J.Z."/>
            <person name="Mosher R.A."/>
            <person name="Mueller C.A."/>
            <person name="Pfiffner J."/>
            <person name="Priest M."/>
            <person name="Russ C."/>
            <person name="Smialowska A."/>
            <person name="Swoboda P."/>
            <person name="Sykes S.M."/>
            <person name="Vaughn M."/>
            <person name="Vengrova S."/>
            <person name="Yoder R."/>
            <person name="Zeng Q."/>
            <person name="Allshire R."/>
            <person name="Baulcombe D."/>
            <person name="Birren B.W."/>
            <person name="Brown W."/>
            <person name="Ekwall K."/>
            <person name="Kellis M."/>
            <person name="Leatherwood J."/>
            <person name="Levin H."/>
            <person name="Margalit H."/>
            <person name="Martienssen R."/>
            <person name="Nieduszynski C.A."/>
            <person name="Spatafora J.W."/>
            <person name="Friedman N."/>
            <person name="Dalgaard J.Z."/>
            <person name="Baumann P."/>
            <person name="Niki H."/>
            <person name="Regev A."/>
            <person name="Nusbaum C."/>
        </authorList>
    </citation>
    <scope>NUCLEOTIDE SEQUENCE [LARGE SCALE GENOMIC DNA]</scope>
    <source>
        <strain evidence="10">yFS275 / FY16936</strain>
    </source>
</reference>
<dbReference type="InterPro" id="IPR050331">
    <property type="entry name" value="Zinc_finger"/>
</dbReference>
<keyword evidence="10" id="KW-1185">Reference proteome</keyword>
<accession>B6K779</accession>